<feature type="transmembrane region" description="Helical" evidence="7">
    <location>
        <begin position="390"/>
        <end position="412"/>
    </location>
</feature>
<dbReference type="AlphaFoldDB" id="A0A7S1QDD5"/>
<evidence type="ECO:0000256" key="6">
    <source>
        <dbReference type="ARBA" id="ARBA00023136"/>
    </source>
</evidence>
<keyword evidence="4 7" id="KW-0812">Transmembrane</keyword>
<keyword evidence="6 7" id="KW-0472">Membrane</keyword>
<evidence type="ECO:0000256" key="2">
    <source>
        <dbReference type="ARBA" id="ARBA00022676"/>
    </source>
</evidence>
<dbReference type="GO" id="GO:0016020">
    <property type="term" value="C:membrane"/>
    <property type="evidence" value="ECO:0007669"/>
    <property type="project" value="UniProtKB-SubCell"/>
</dbReference>
<evidence type="ECO:0000256" key="3">
    <source>
        <dbReference type="ARBA" id="ARBA00022679"/>
    </source>
</evidence>
<reference evidence="8" key="1">
    <citation type="submission" date="2021-01" db="EMBL/GenBank/DDBJ databases">
        <authorList>
            <person name="Corre E."/>
            <person name="Pelletier E."/>
            <person name="Niang G."/>
            <person name="Scheremetjew M."/>
            <person name="Finn R."/>
            <person name="Kale V."/>
            <person name="Holt S."/>
            <person name="Cochrane G."/>
            <person name="Meng A."/>
            <person name="Brown T."/>
            <person name="Cohen L."/>
        </authorList>
    </citation>
    <scope>NUCLEOTIDE SEQUENCE</scope>
    <source>
        <strain evidence="8">OF101</strain>
    </source>
</reference>
<feature type="transmembrane region" description="Helical" evidence="7">
    <location>
        <begin position="321"/>
        <end position="340"/>
    </location>
</feature>
<evidence type="ECO:0000256" key="1">
    <source>
        <dbReference type="ARBA" id="ARBA00004141"/>
    </source>
</evidence>
<keyword evidence="2" id="KW-0328">Glycosyltransferase</keyword>
<protein>
    <recommendedName>
        <fullName evidence="9">Chitin synthase</fullName>
    </recommendedName>
</protein>
<sequence>MLNPPQSRMSIARGSAVRDSLNASASFAVDPLMSNPLADLPHGNSEEQRVLFAIFDARHQPTPEYFKEVLPKFFKRVATPGDSYSTRYELDYLVGFAQVPQTFAKLDIVDDALDTNNGMMFNMLNLVRNNCGAVTSCGTNSTWQVDAPAKIPDEFFDARTKIEDTATSHRVFLGKRRSVYVNSPCVIGIAKRNARYLGAVARWSEGAVQLFWVTLLGDRKMIWAVAYQLLYLGMIFTTLILCRLRPMDDYWPLWEETPYLSYFRGRVLDFDRTGATIHAIEGALVWVMILLVNFLVFALARCLFGATAIVRHVVMLDNLTYFWSTGAAFFWVGLNFYMIFSGSIPFEYDIQSWMLWLLSIKVLQYILTYLMKAKGDCKEASIWRSQQMFFVTAPLHQLSIVMGTMGAFVIIWRKIDKSWWTTDNSDQVLFLVKAWTSFIVGSAGMAIICVIMALAVNYAEVTSSMISGTMILFFMALCIWDAFLDVWELTGTLHNAAKLDKKGNPLDEDPNTPARYHQKALTAFARFLWRSREKMWTIRWVMDFGMPLTVLVLIQRESFGIAAAFSFILRL</sequence>
<organism evidence="8">
    <name type="scientific">Alexandrium catenella</name>
    <name type="common">Red tide dinoflagellate</name>
    <name type="synonym">Gonyaulax catenella</name>
    <dbReference type="NCBI Taxonomy" id="2925"/>
    <lineage>
        <taxon>Eukaryota</taxon>
        <taxon>Sar</taxon>
        <taxon>Alveolata</taxon>
        <taxon>Dinophyceae</taxon>
        <taxon>Gonyaulacales</taxon>
        <taxon>Pyrocystaceae</taxon>
        <taxon>Alexandrium</taxon>
    </lineage>
</organism>
<keyword evidence="5 7" id="KW-1133">Transmembrane helix</keyword>
<dbReference type="GO" id="GO:0016757">
    <property type="term" value="F:glycosyltransferase activity"/>
    <property type="evidence" value="ECO:0007669"/>
    <property type="project" value="UniProtKB-KW"/>
</dbReference>
<feature type="transmembrane region" description="Helical" evidence="7">
    <location>
        <begin position="465"/>
        <end position="483"/>
    </location>
</feature>
<evidence type="ECO:0000256" key="4">
    <source>
        <dbReference type="ARBA" id="ARBA00022692"/>
    </source>
</evidence>
<feature type="transmembrane region" description="Helical" evidence="7">
    <location>
        <begin position="432"/>
        <end position="458"/>
    </location>
</feature>
<accession>A0A7S1QDD5</accession>
<dbReference type="PANTHER" id="PTHR43867">
    <property type="entry name" value="CELLULOSE SYNTHASE CATALYTIC SUBUNIT A [UDP-FORMING]"/>
    <property type="match status" value="1"/>
</dbReference>
<keyword evidence="3" id="KW-0808">Transferase</keyword>
<feature type="transmembrane region" description="Helical" evidence="7">
    <location>
        <begin position="352"/>
        <end position="370"/>
    </location>
</feature>
<feature type="transmembrane region" description="Helical" evidence="7">
    <location>
        <begin position="221"/>
        <end position="241"/>
    </location>
</feature>
<dbReference type="PANTHER" id="PTHR43867:SF2">
    <property type="entry name" value="CELLULOSE SYNTHASE CATALYTIC SUBUNIT A [UDP-FORMING]"/>
    <property type="match status" value="1"/>
</dbReference>
<proteinExistence type="predicted"/>
<dbReference type="InterPro" id="IPR050321">
    <property type="entry name" value="Glycosyltr_2/OpgH_subfam"/>
</dbReference>
<evidence type="ECO:0000256" key="5">
    <source>
        <dbReference type="ARBA" id="ARBA00022989"/>
    </source>
</evidence>
<dbReference type="Gene3D" id="3.90.550.10">
    <property type="entry name" value="Spore Coat Polysaccharide Biosynthesis Protein SpsA, Chain A"/>
    <property type="match status" value="1"/>
</dbReference>
<name>A0A7S1QDD5_ALECA</name>
<feature type="transmembrane region" description="Helical" evidence="7">
    <location>
        <begin position="544"/>
        <end position="569"/>
    </location>
</feature>
<dbReference type="InterPro" id="IPR029044">
    <property type="entry name" value="Nucleotide-diphossugar_trans"/>
</dbReference>
<comment type="subcellular location">
    <subcellularLocation>
        <location evidence="1">Membrane</location>
        <topology evidence="1">Multi-pass membrane protein</topology>
    </subcellularLocation>
</comment>
<dbReference type="EMBL" id="HBGE01038514">
    <property type="protein sequence ID" value="CAD9133325.1"/>
    <property type="molecule type" value="Transcribed_RNA"/>
</dbReference>
<gene>
    <name evidence="8" type="ORF">ACAT0790_LOCUS23229</name>
</gene>
<evidence type="ECO:0008006" key="9">
    <source>
        <dbReference type="Google" id="ProtNLM"/>
    </source>
</evidence>
<evidence type="ECO:0000313" key="8">
    <source>
        <dbReference type="EMBL" id="CAD9133325.1"/>
    </source>
</evidence>
<feature type="transmembrane region" description="Helical" evidence="7">
    <location>
        <begin position="283"/>
        <end position="309"/>
    </location>
</feature>
<evidence type="ECO:0000256" key="7">
    <source>
        <dbReference type="SAM" id="Phobius"/>
    </source>
</evidence>